<feature type="transmembrane region" description="Helical" evidence="21">
    <location>
        <begin position="648"/>
        <end position="670"/>
    </location>
</feature>
<gene>
    <name evidence="24" type="ORF">P3X46_019216</name>
</gene>
<reference evidence="24" key="1">
    <citation type="journal article" date="2023" name="Plant Biotechnol. J.">
        <title>Chromosome-level wild Hevea brasiliensis genome provides new tools for genomic-assisted breeding and valuable loci to elevate rubber yield.</title>
        <authorList>
            <person name="Cheng H."/>
            <person name="Song X."/>
            <person name="Hu Y."/>
            <person name="Wu T."/>
            <person name="Yang Q."/>
            <person name="An Z."/>
            <person name="Feng S."/>
            <person name="Deng Z."/>
            <person name="Wu W."/>
            <person name="Zeng X."/>
            <person name="Tu M."/>
            <person name="Wang X."/>
            <person name="Huang H."/>
        </authorList>
    </citation>
    <scope>NUCLEOTIDE SEQUENCE</scope>
    <source>
        <strain evidence="24">MT/VB/25A 57/8</strain>
    </source>
</reference>
<dbReference type="Pfam" id="PF23598">
    <property type="entry name" value="LRR_14"/>
    <property type="match status" value="2"/>
</dbReference>
<dbReference type="PROSITE" id="PS00108">
    <property type="entry name" value="PROTEIN_KINASE_ST"/>
    <property type="match status" value="1"/>
</dbReference>
<dbReference type="PANTHER" id="PTHR48053:SF37">
    <property type="entry name" value="LEUCINE-RICH REPEAT PROTEIN KINASE FAMILY PROTEIN"/>
    <property type="match status" value="1"/>
</dbReference>
<dbReference type="PANTHER" id="PTHR48053">
    <property type="entry name" value="LEUCINE RICH REPEAT FAMILY PROTEIN, EXPRESSED"/>
    <property type="match status" value="1"/>
</dbReference>
<keyword evidence="13 20" id="KW-0067">ATP-binding</keyword>
<evidence type="ECO:0000313" key="25">
    <source>
        <dbReference type="Proteomes" id="UP001174677"/>
    </source>
</evidence>
<dbReference type="InterPro" id="IPR008271">
    <property type="entry name" value="Ser/Thr_kinase_AS"/>
</dbReference>
<evidence type="ECO:0000256" key="15">
    <source>
        <dbReference type="ARBA" id="ARBA00023136"/>
    </source>
</evidence>
<evidence type="ECO:0000256" key="16">
    <source>
        <dbReference type="ARBA" id="ARBA00023170"/>
    </source>
</evidence>
<dbReference type="SMART" id="SM00220">
    <property type="entry name" value="S_TKc"/>
    <property type="match status" value="1"/>
</dbReference>
<proteinExistence type="inferred from homology"/>
<evidence type="ECO:0000256" key="11">
    <source>
        <dbReference type="ARBA" id="ARBA00022741"/>
    </source>
</evidence>
<keyword evidence="15 21" id="KW-0472">Membrane</keyword>
<feature type="domain" description="Protein kinase" evidence="23">
    <location>
        <begin position="704"/>
        <end position="974"/>
    </location>
</feature>
<evidence type="ECO:0000256" key="1">
    <source>
        <dbReference type="ARBA" id="ARBA00004236"/>
    </source>
</evidence>
<feature type="chain" id="PRO_5046109315" description="non-specific serine/threonine protein kinase" evidence="22">
    <location>
        <begin position="28"/>
        <end position="1010"/>
    </location>
</feature>
<evidence type="ECO:0000256" key="3">
    <source>
        <dbReference type="ARBA" id="ARBA00008684"/>
    </source>
</evidence>
<evidence type="ECO:0000256" key="4">
    <source>
        <dbReference type="ARBA" id="ARBA00012513"/>
    </source>
</evidence>
<dbReference type="InterPro" id="IPR013210">
    <property type="entry name" value="LRR_N_plant-typ"/>
</dbReference>
<protein>
    <recommendedName>
        <fullName evidence="4">non-specific serine/threonine protein kinase</fullName>
        <ecNumber evidence="4">2.7.11.1</ecNumber>
    </recommendedName>
</protein>
<evidence type="ECO:0000256" key="21">
    <source>
        <dbReference type="SAM" id="Phobius"/>
    </source>
</evidence>
<comment type="subcellular location">
    <subcellularLocation>
        <location evidence="1">Cell membrane</location>
    </subcellularLocation>
    <subcellularLocation>
        <location evidence="2">Membrane</location>
        <topology evidence="2">Single-pass type I membrane protein</topology>
    </subcellularLocation>
</comment>
<dbReference type="Gene3D" id="3.80.10.10">
    <property type="entry name" value="Ribonuclease Inhibitor"/>
    <property type="match status" value="4"/>
</dbReference>
<dbReference type="Gene3D" id="3.30.200.20">
    <property type="entry name" value="Phosphorylase Kinase, domain 1"/>
    <property type="match status" value="1"/>
</dbReference>
<dbReference type="SUPFAM" id="SSF56112">
    <property type="entry name" value="Protein kinase-like (PK-like)"/>
    <property type="match status" value="1"/>
</dbReference>
<comment type="catalytic activity">
    <reaction evidence="18">
        <text>L-threonyl-[protein] + ATP = O-phospho-L-threonyl-[protein] + ADP + H(+)</text>
        <dbReference type="Rhea" id="RHEA:46608"/>
        <dbReference type="Rhea" id="RHEA-COMP:11060"/>
        <dbReference type="Rhea" id="RHEA-COMP:11605"/>
        <dbReference type="ChEBI" id="CHEBI:15378"/>
        <dbReference type="ChEBI" id="CHEBI:30013"/>
        <dbReference type="ChEBI" id="CHEBI:30616"/>
        <dbReference type="ChEBI" id="CHEBI:61977"/>
        <dbReference type="ChEBI" id="CHEBI:456216"/>
        <dbReference type="EC" id="2.7.11.1"/>
    </reaction>
</comment>
<comment type="similarity">
    <text evidence="3">Belongs to the protein kinase superfamily. Ser/Thr protein kinase family.</text>
</comment>
<evidence type="ECO:0000256" key="13">
    <source>
        <dbReference type="ARBA" id="ARBA00022840"/>
    </source>
</evidence>
<dbReference type="InterPro" id="IPR032675">
    <property type="entry name" value="LRR_dom_sf"/>
</dbReference>
<dbReference type="Proteomes" id="UP001174677">
    <property type="component" value="Chromosome 11"/>
</dbReference>
<keyword evidence="5" id="KW-0723">Serine/threonine-protein kinase</keyword>
<evidence type="ECO:0000256" key="18">
    <source>
        <dbReference type="ARBA" id="ARBA00047899"/>
    </source>
</evidence>
<dbReference type="SMART" id="SM00369">
    <property type="entry name" value="LRR_TYP"/>
    <property type="match status" value="9"/>
</dbReference>
<dbReference type="InterPro" id="IPR055414">
    <property type="entry name" value="LRR_R13L4/SHOC2-like"/>
</dbReference>
<sequence>MAIFLAGSKFCYLATVLLLCFDFVVRAGNETDQLALLEIKAKITNDPLGIFSFWNSSVHFCQWYGVACSDRHQRVTELNLNSLLLQGSISPHLGNLSFLRVLKLQNNSLGHEIPKEIGRLRRLQYLYLSDNMLTGQIPANISGCSNLVVLNLGSNWLVGRIPEDLTSLPNLRILIIEFNNLTGGIPPFLGNLSHLQVLLTTFNNLGGSIPHTLGLLNKLYFLSLGENMLSAPVPPSIYNLSYMKVFYVPGNRLQGTITSNLGDIFPNLVEFNIGDNQFTGSIPASLSNASKLERLTIPANGLTGSVPSLEKLHKLWWLSISNNHLGNGRADDLSFLSSVSNATSLELLAIHYNNFGGLLPASITNFTSLSIMTLNDNQIIGSIPTGLGNLVNLEMLRMGDNQLVGVIPEEIGKLQKLQKLDLRGNKLYGNIPPSLGNLTFLNYLHLHQNNLFGSIPPSLGKCQNLLSFALNQNNLSGTIPREIVSIPSLAIYMDLSQNYLTGSLPKEMGLLMNLGRLDISDNMLSGEIPSSLGSCTSLEYLYMSGNLFQGAIPMSLRSLNRIQVLDFSHNNLTGIIPEFFEGFRLLWRLNLSFNDLEGMVPKEGVFKNASATSVAGNSKLCGGIAEFKLPQCNFKKTKKGRMILSMKLIIAAASGALCAAIALFSLFLVLDKRKRVEPTSSSRSSEDPQILMSYQTLLTATDGFSSSNLLGVGGFGNVYKGILDRDGKVVAVKVLNLLNPGATKSFKAECKVLYNVKHRNLVKLVTACSSIDHQGNDFKALVYEFMVNGNLDDWLYPMFITNEAHESPRSLKFLQRLSIAIDVANALEYLHHGHGSPIIHCDLKPSNVLLDGEMVGHVGDFGLARFFPEATDNYPTDQSSTIGVRGSIGYIAPEYGLGNEVSASGDIYSYGILLLEMFTGKRPTEEMFNGGFHLQNYTEAALPDKAEKILDPSLLQEMKEETSSNDLHVVQECLILILEIGVACSAELPSERMSISDVTAKLQAIKGKLP</sequence>
<evidence type="ECO:0000256" key="7">
    <source>
        <dbReference type="ARBA" id="ARBA00022679"/>
    </source>
</evidence>
<evidence type="ECO:0000256" key="8">
    <source>
        <dbReference type="ARBA" id="ARBA00022692"/>
    </source>
</evidence>
<dbReference type="Pfam" id="PF08263">
    <property type="entry name" value="LRRNT_2"/>
    <property type="match status" value="1"/>
</dbReference>
<dbReference type="SUPFAM" id="SSF52058">
    <property type="entry name" value="L domain-like"/>
    <property type="match status" value="2"/>
</dbReference>
<dbReference type="Pfam" id="PF13855">
    <property type="entry name" value="LRR_8"/>
    <property type="match status" value="1"/>
</dbReference>
<evidence type="ECO:0000259" key="23">
    <source>
        <dbReference type="PROSITE" id="PS50011"/>
    </source>
</evidence>
<keyword evidence="17" id="KW-0325">Glycoprotein</keyword>
<dbReference type="Pfam" id="PF00069">
    <property type="entry name" value="Pkinase"/>
    <property type="match status" value="1"/>
</dbReference>
<accession>A0ABQ9LHZ7</accession>
<evidence type="ECO:0000256" key="9">
    <source>
        <dbReference type="ARBA" id="ARBA00022729"/>
    </source>
</evidence>
<dbReference type="EMBL" id="JARPOI010000011">
    <property type="protein sequence ID" value="KAJ9167599.1"/>
    <property type="molecule type" value="Genomic_DNA"/>
</dbReference>
<evidence type="ECO:0000313" key="24">
    <source>
        <dbReference type="EMBL" id="KAJ9167599.1"/>
    </source>
</evidence>
<evidence type="ECO:0000256" key="2">
    <source>
        <dbReference type="ARBA" id="ARBA00004479"/>
    </source>
</evidence>
<evidence type="ECO:0000256" key="6">
    <source>
        <dbReference type="ARBA" id="ARBA00022614"/>
    </source>
</evidence>
<evidence type="ECO:0000256" key="19">
    <source>
        <dbReference type="ARBA" id="ARBA00048679"/>
    </source>
</evidence>
<name>A0ABQ9LHZ7_HEVBR</name>
<dbReference type="Pfam" id="PF00560">
    <property type="entry name" value="LRR_1"/>
    <property type="match status" value="2"/>
</dbReference>
<comment type="caution">
    <text evidence="24">The sequence shown here is derived from an EMBL/GenBank/DDBJ whole genome shotgun (WGS) entry which is preliminary data.</text>
</comment>
<keyword evidence="8 21" id="KW-0812">Transmembrane</keyword>
<dbReference type="InterPro" id="IPR001611">
    <property type="entry name" value="Leu-rich_rpt"/>
</dbReference>
<dbReference type="PROSITE" id="PS00107">
    <property type="entry name" value="PROTEIN_KINASE_ATP"/>
    <property type="match status" value="1"/>
</dbReference>
<keyword evidence="6" id="KW-0433">Leucine-rich repeat</keyword>
<feature type="signal peptide" evidence="22">
    <location>
        <begin position="1"/>
        <end position="27"/>
    </location>
</feature>
<evidence type="ECO:0000256" key="5">
    <source>
        <dbReference type="ARBA" id="ARBA00022527"/>
    </source>
</evidence>
<dbReference type="InterPro" id="IPR051716">
    <property type="entry name" value="Plant_RL_S/T_kinase"/>
</dbReference>
<keyword evidence="14 21" id="KW-1133">Transmembrane helix</keyword>
<feature type="binding site" evidence="20">
    <location>
        <position position="733"/>
    </location>
    <ligand>
        <name>ATP</name>
        <dbReference type="ChEBI" id="CHEBI:30616"/>
    </ligand>
</feature>
<keyword evidence="16" id="KW-0675">Receptor</keyword>
<dbReference type="InterPro" id="IPR000719">
    <property type="entry name" value="Prot_kinase_dom"/>
</dbReference>
<dbReference type="InterPro" id="IPR011009">
    <property type="entry name" value="Kinase-like_dom_sf"/>
</dbReference>
<evidence type="ECO:0000256" key="12">
    <source>
        <dbReference type="ARBA" id="ARBA00022777"/>
    </source>
</evidence>
<evidence type="ECO:0000256" key="14">
    <source>
        <dbReference type="ARBA" id="ARBA00022989"/>
    </source>
</evidence>
<evidence type="ECO:0000256" key="10">
    <source>
        <dbReference type="ARBA" id="ARBA00022737"/>
    </source>
</evidence>
<evidence type="ECO:0000256" key="17">
    <source>
        <dbReference type="ARBA" id="ARBA00023180"/>
    </source>
</evidence>
<keyword evidence="9 22" id="KW-0732">Signal</keyword>
<keyword evidence="7" id="KW-0808">Transferase</keyword>
<keyword evidence="10" id="KW-0677">Repeat</keyword>
<comment type="catalytic activity">
    <reaction evidence="19">
        <text>L-seryl-[protein] + ATP = O-phospho-L-seryl-[protein] + ADP + H(+)</text>
        <dbReference type="Rhea" id="RHEA:17989"/>
        <dbReference type="Rhea" id="RHEA-COMP:9863"/>
        <dbReference type="Rhea" id="RHEA-COMP:11604"/>
        <dbReference type="ChEBI" id="CHEBI:15378"/>
        <dbReference type="ChEBI" id="CHEBI:29999"/>
        <dbReference type="ChEBI" id="CHEBI:30616"/>
        <dbReference type="ChEBI" id="CHEBI:83421"/>
        <dbReference type="ChEBI" id="CHEBI:456216"/>
        <dbReference type="EC" id="2.7.11.1"/>
    </reaction>
</comment>
<keyword evidence="12" id="KW-0418">Kinase</keyword>
<dbReference type="InterPro" id="IPR003591">
    <property type="entry name" value="Leu-rich_rpt_typical-subtyp"/>
</dbReference>
<evidence type="ECO:0000256" key="22">
    <source>
        <dbReference type="SAM" id="SignalP"/>
    </source>
</evidence>
<keyword evidence="11 20" id="KW-0547">Nucleotide-binding</keyword>
<dbReference type="InterPro" id="IPR017441">
    <property type="entry name" value="Protein_kinase_ATP_BS"/>
</dbReference>
<dbReference type="PROSITE" id="PS50011">
    <property type="entry name" value="PROTEIN_KINASE_DOM"/>
    <property type="match status" value="1"/>
</dbReference>
<evidence type="ECO:0000256" key="20">
    <source>
        <dbReference type="PROSITE-ProRule" id="PRU10141"/>
    </source>
</evidence>
<organism evidence="24 25">
    <name type="scientific">Hevea brasiliensis</name>
    <name type="common">Para rubber tree</name>
    <name type="synonym">Siphonia brasiliensis</name>
    <dbReference type="NCBI Taxonomy" id="3981"/>
    <lineage>
        <taxon>Eukaryota</taxon>
        <taxon>Viridiplantae</taxon>
        <taxon>Streptophyta</taxon>
        <taxon>Embryophyta</taxon>
        <taxon>Tracheophyta</taxon>
        <taxon>Spermatophyta</taxon>
        <taxon>Magnoliopsida</taxon>
        <taxon>eudicotyledons</taxon>
        <taxon>Gunneridae</taxon>
        <taxon>Pentapetalae</taxon>
        <taxon>rosids</taxon>
        <taxon>fabids</taxon>
        <taxon>Malpighiales</taxon>
        <taxon>Euphorbiaceae</taxon>
        <taxon>Crotonoideae</taxon>
        <taxon>Micrandreae</taxon>
        <taxon>Hevea</taxon>
    </lineage>
</organism>
<keyword evidence="25" id="KW-1185">Reference proteome</keyword>
<dbReference type="Gene3D" id="1.10.510.10">
    <property type="entry name" value="Transferase(Phosphotransferase) domain 1"/>
    <property type="match status" value="1"/>
</dbReference>
<dbReference type="EC" id="2.7.11.1" evidence="4"/>